<dbReference type="EMBL" id="JARYMX010000008">
    <property type="protein sequence ID" value="KAJ9539450.1"/>
    <property type="molecule type" value="Genomic_DNA"/>
</dbReference>
<dbReference type="CDD" id="cd09272">
    <property type="entry name" value="RNase_HI_RT_Ty1"/>
    <property type="match status" value="1"/>
</dbReference>
<accession>A0AA38W5H5</accession>
<dbReference type="PANTHER" id="PTHR11439">
    <property type="entry name" value="GAG-POL-RELATED RETROTRANSPOSON"/>
    <property type="match status" value="1"/>
</dbReference>
<evidence type="ECO:0000313" key="2">
    <source>
        <dbReference type="EMBL" id="KAJ9539450.1"/>
    </source>
</evidence>
<sequence length="324" mass="36229">MCIILDFDQWKNLQLLSIPTASRPDIMFAVCVCARYQVRPKESHLQAIKRIFKYLNGQPRLGLWYPNESPFDLAAYTGSDYGGANLDRKSTSGGCQFLGARLVSWQCKKQTTVSQSTIEAEYIAVSHCCSQVLWIQNQMLDYGLSFLQTPIYIDNNSAISIVNNQVKHSKTKHIEIRITTRYFDFLASSSIAYAATINPTIYVDHMKDFWSNATIEEENGVKSIHTTVCGLPLSVTPQNIRQHLQFHDEEGITMLSLPVPSKEQDGHMDGEAHTTGVAHSVHQDSVNIDKTPSMATQDEKSSRAPRCQETKGAASASARLKHLC</sequence>
<proteinExistence type="predicted"/>
<feature type="compositionally biased region" description="Basic and acidic residues" evidence="1">
    <location>
        <begin position="297"/>
        <end position="309"/>
    </location>
</feature>
<feature type="compositionally biased region" description="Polar residues" evidence="1">
    <location>
        <begin position="283"/>
        <end position="296"/>
    </location>
</feature>
<name>A0AA38W5H5_9ASTR</name>
<organism evidence="2 3">
    <name type="scientific">Centaurea solstitialis</name>
    <name type="common">yellow star-thistle</name>
    <dbReference type="NCBI Taxonomy" id="347529"/>
    <lineage>
        <taxon>Eukaryota</taxon>
        <taxon>Viridiplantae</taxon>
        <taxon>Streptophyta</taxon>
        <taxon>Embryophyta</taxon>
        <taxon>Tracheophyta</taxon>
        <taxon>Spermatophyta</taxon>
        <taxon>Magnoliopsida</taxon>
        <taxon>eudicotyledons</taxon>
        <taxon>Gunneridae</taxon>
        <taxon>Pentapetalae</taxon>
        <taxon>asterids</taxon>
        <taxon>campanulids</taxon>
        <taxon>Asterales</taxon>
        <taxon>Asteraceae</taxon>
        <taxon>Carduoideae</taxon>
        <taxon>Cardueae</taxon>
        <taxon>Centaureinae</taxon>
        <taxon>Centaurea</taxon>
    </lineage>
</organism>
<evidence type="ECO:0000256" key="1">
    <source>
        <dbReference type="SAM" id="MobiDB-lite"/>
    </source>
</evidence>
<dbReference type="AlphaFoldDB" id="A0AA38W5H5"/>
<keyword evidence="3" id="KW-1185">Reference proteome</keyword>
<dbReference type="Proteomes" id="UP001172457">
    <property type="component" value="Chromosome 8"/>
</dbReference>
<evidence type="ECO:0000313" key="3">
    <source>
        <dbReference type="Proteomes" id="UP001172457"/>
    </source>
</evidence>
<dbReference type="PANTHER" id="PTHR11439:SF495">
    <property type="entry name" value="REVERSE TRANSCRIPTASE, RNA-DEPENDENT DNA POLYMERASE-RELATED"/>
    <property type="match status" value="1"/>
</dbReference>
<gene>
    <name evidence="2" type="ORF">OSB04_032183</name>
</gene>
<comment type="caution">
    <text evidence="2">The sequence shown here is derived from an EMBL/GenBank/DDBJ whole genome shotgun (WGS) entry which is preliminary data.</text>
</comment>
<protein>
    <submittedName>
        <fullName evidence="2">Uncharacterized protein</fullName>
    </submittedName>
</protein>
<reference evidence="2" key="1">
    <citation type="submission" date="2023-03" db="EMBL/GenBank/DDBJ databases">
        <title>Chromosome-scale reference genome and RAD-based genetic map of yellow starthistle (Centaurea solstitialis) reveal putative structural variation and QTLs associated with invader traits.</title>
        <authorList>
            <person name="Reatini B."/>
            <person name="Cang F.A."/>
            <person name="Jiang Q."/>
            <person name="Mckibben M.T.W."/>
            <person name="Barker M.S."/>
            <person name="Rieseberg L.H."/>
            <person name="Dlugosch K.M."/>
        </authorList>
    </citation>
    <scope>NUCLEOTIDE SEQUENCE</scope>
    <source>
        <strain evidence="2">CAN-66</strain>
        <tissue evidence="2">Leaf</tissue>
    </source>
</reference>
<feature type="region of interest" description="Disordered" evidence="1">
    <location>
        <begin position="280"/>
        <end position="324"/>
    </location>
</feature>